<keyword evidence="6" id="KW-1185">Reference proteome</keyword>
<evidence type="ECO:0000256" key="2">
    <source>
        <dbReference type="SAM" id="MobiDB-lite"/>
    </source>
</evidence>
<protein>
    <recommendedName>
        <fullName evidence="7">Tail protein</fullName>
    </recommendedName>
</protein>
<dbReference type="PANTHER" id="PTHR35861:SF1">
    <property type="entry name" value="PHAGE TAIL SHEATH PROTEIN"/>
    <property type="match status" value="1"/>
</dbReference>
<feature type="domain" description="Tail sheath protein subtilisin-like" evidence="3">
    <location>
        <begin position="112"/>
        <end position="288"/>
    </location>
</feature>
<sequence>MATYSTPDIYIEEVAGGARPIQAVGTSTAGFVGEASDPTRLVNEAVAINNWSQFVRFFVPEGSKSTPLSQAVYGFFQNGGSRCFVVNVGKGGAIAGGGRTRAGLDVLEQVDEIAIVAAPGYSDAASYEALLTHCEKLRDRVALLDTPHNVTNISLLTQVATVTATSSIKTSDKTDNTKEADSSAPAGLRPRQSDSGFGALYFPWITVRDPLSLNDLVDVPPSGHLAGIWARTDATRGVHKAPANEAVRGALNLTYQLTRDEQGILNQSGVNCIRSFAREGIRVWGARTISDGSSEWRYLNVRRLFNMIEESIATSTRWIVFEPNDRTLWKSIRRDISAFLTRLWRDGALMGRTPQEAFFVKCDEETNPSEVIDAGSVVTLIGIAPVKPAEFIVFRISQYESGIETEAVGGSNG</sequence>
<accession>A0A5A5TFJ5</accession>
<evidence type="ECO:0000313" key="6">
    <source>
        <dbReference type="Proteomes" id="UP000322530"/>
    </source>
</evidence>
<comment type="caution">
    <text evidence="5">The sequence shown here is derived from an EMBL/GenBank/DDBJ whole genome shotgun (WGS) entry which is preliminary data.</text>
</comment>
<dbReference type="InterPro" id="IPR035089">
    <property type="entry name" value="Phage_sheath_subtilisin"/>
</dbReference>
<evidence type="ECO:0000259" key="4">
    <source>
        <dbReference type="Pfam" id="PF17482"/>
    </source>
</evidence>
<evidence type="ECO:0000259" key="3">
    <source>
        <dbReference type="Pfam" id="PF04984"/>
    </source>
</evidence>
<feature type="region of interest" description="Disordered" evidence="2">
    <location>
        <begin position="166"/>
        <end position="191"/>
    </location>
</feature>
<name>A0A5A5TFJ5_9CHLR</name>
<dbReference type="RefSeq" id="WP_149402690.1">
    <property type="nucleotide sequence ID" value="NZ_BIXY01000051.1"/>
</dbReference>
<proteinExistence type="inferred from homology"/>
<dbReference type="Pfam" id="PF17482">
    <property type="entry name" value="Phage_sheath_1C"/>
    <property type="match status" value="1"/>
</dbReference>
<evidence type="ECO:0000313" key="5">
    <source>
        <dbReference type="EMBL" id="GCF09769.1"/>
    </source>
</evidence>
<dbReference type="PANTHER" id="PTHR35861">
    <property type="match status" value="1"/>
</dbReference>
<evidence type="ECO:0000256" key="1">
    <source>
        <dbReference type="ARBA" id="ARBA00008005"/>
    </source>
</evidence>
<comment type="similarity">
    <text evidence="1">Belongs to the myoviridae tail sheath protein family.</text>
</comment>
<dbReference type="Proteomes" id="UP000322530">
    <property type="component" value="Unassembled WGS sequence"/>
</dbReference>
<reference evidence="5 6" key="1">
    <citation type="submission" date="2019-01" db="EMBL/GenBank/DDBJ databases">
        <title>Draft genome sequence of Dictyobacter sp. Uno17.</title>
        <authorList>
            <person name="Wang C.M."/>
            <person name="Zheng Y."/>
            <person name="Sakai Y."/>
            <person name="Abe K."/>
            <person name="Yokota A."/>
            <person name="Yabe S."/>
        </authorList>
    </citation>
    <scope>NUCLEOTIDE SEQUENCE [LARGE SCALE GENOMIC DNA]</scope>
    <source>
        <strain evidence="5 6">Uno17</strain>
    </source>
</reference>
<dbReference type="Pfam" id="PF04984">
    <property type="entry name" value="Phage_sheath_1"/>
    <property type="match status" value="1"/>
</dbReference>
<dbReference type="EMBL" id="BIXY01000051">
    <property type="protein sequence ID" value="GCF09769.1"/>
    <property type="molecule type" value="Genomic_DNA"/>
</dbReference>
<organism evidence="5 6">
    <name type="scientific">Dictyobacter arantiisoli</name>
    <dbReference type="NCBI Taxonomy" id="2014874"/>
    <lineage>
        <taxon>Bacteria</taxon>
        <taxon>Bacillati</taxon>
        <taxon>Chloroflexota</taxon>
        <taxon>Ktedonobacteria</taxon>
        <taxon>Ktedonobacterales</taxon>
        <taxon>Dictyobacteraceae</taxon>
        <taxon>Dictyobacter</taxon>
    </lineage>
</organism>
<dbReference type="AlphaFoldDB" id="A0A5A5TFJ5"/>
<feature type="compositionally biased region" description="Basic and acidic residues" evidence="2">
    <location>
        <begin position="170"/>
        <end position="181"/>
    </location>
</feature>
<dbReference type="InterPro" id="IPR052042">
    <property type="entry name" value="Tail_sheath_structural"/>
</dbReference>
<gene>
    <name evidence="5" type="ORF">KDI_33330</name>
</gene>
<dbReference type="OrthoDB" id="9767864at2"/>
<feature type="domain" description="Tail sheath protein C-terminal" evidence="4">
    <location>
        <begin position="293"/>
        <end position="397"/>
    </location>
</feature>
<evidence type="ECO:0008006" key="7">
    <source>
        <dbReference type="Google" id="ProtNLM"/>
    </source>
</evidence>
<dbReference type="Gene3D" id="3.40.50.11780">
    <property type="match status" value="1"/>
</dbReference>
<dbReference type="InterPro" id="IPR020287">
    <property type="entry name" value="Tail_sheath_C"/>
</dbReference>